<keyword evidence="4" id="KW-1133">Transmembrane helix</keyword>
<feature type="transmembrane region" description="Helical" evidence="4">
    <location>
        <begin position="220"/>
        <end position="240"/>
    </location>
</feature>
<keyword evidence="4" id="KW-0812">Transmembrane</keyword>
<feature type="transmembrane region" description="Helical" evidence="4">
    <location>
        <begin position="252"/>
        <end position="272"/>
    </location>
</feature>
<dbReference type="InterPro" id="IPR011701">
    <property type="entry name" value="MFS"/>
</dbReference>
<dbReference type="PANTHER" id="PTHR11360:SF130">
    <property type="entry name" value="MAJOR FACILITATOR SUPERFAMILY (MFS) PROFILE DOMAIN-CONTAINING PROTEIN-RELATED"/>
    <property type="match status" value="1"/>
</dbReference>
<dbReference type="InterPro" id="IPR050327">
    <property type="entry name" value="Proton-linked_MCT"/>
</dbReference>
<comment type="similarity">
    <text evidence="2">Belongs to the major facilitator superfamily. Monocarboxylate porter (TC 2.A.1.13) family.</text>
</comment>
<name>A0AAN8A4Y6_9PEZI</name>
<gene>
    <name evidence="5" type="ORF">LTR97_003415</name>
</gene>
<feature type="transmembrane region" description="Helical" evidence="4">
    <location>
        <begin position="101"/>
        <end position="122"/>
    </location>
</feature>
<evidence type="ECO:0000313" key="5">
    <source>
        <dbReference type="EMBL" id="KAK5704397.1"/>
    </source>
</evidence>
<evidence type="ECO:0008006" key="7">
    <source>
        <dbReference type="Google" id="ProtNLM"/>
    </source>
</evidence>
<comment type="caution">
    <text evidence="5">The sequence shown here is derived from an EMBL/GenBank/DDBJ whole genome shotgun (WGS) entry which is preliminary data.</text>
</comment>
<dbReference type="SUPFAM" id="SSF103473">
    <property type="entry name" value="MFS general substrate transporter"/>
    <property type="match status" value="1"/>
</dbReference>
<dbReference type="GO" id="GO:0022857">
    <property type="term" value="F:transmembrane transporter activity"/>
    <property type="evidence" value="ECO:0007669"/>
    <property type="project" value="InterPro"/>
</dbReference>
<feature type="region of interest" description="Disordered" evidence="3">
    <location>
        <begin position="1"/>
        <end position="68"/>
    </location>
</feature>
<feature type="transmembrane region" description="Helical" evidence="4">
    <location>
        <begin position="424"/>
        <end position="445"/>
    </location>
</feature>
<feature type="transmembrane region" description="Helical" evidence="4">
    <location>
        <begin position="451"/>
        <end position="471"/>
    </location>
</feature>
<dbReference type="Pfam" id="PF07690">
    <property type="entry name" value="MFS_1"/>
    <property type="match status" value="1"/>
</dbReference>
<feature type="transmembrane region" description="Helical" evidence="4">
    <location>
        <begin position="134"/>
        <end position="152"/>
    </location>
</feature>
<feature type="transmembrane region" description="Helical" evidence="4">
    <location>
        <begin position="361"/>
        <end position="379"/>
    </location>
</feature>
<evidence type="ECO:0000256" key="3">
    <source>
        <dbReference type="SAM" id="MobiDB-lite"/>
    </source>
</evidence>
<dbReference type="PANTHER" id="PTHR11360">
    <property type="entry name" value="MONOCARBOXYLATE TRANSPORTER"/>
    <property type="match status" value="1"/>
</dbReference>
<dbReference type="AlphaFoldDB" id="A0AAN8A4Y6"/>
<dbReference type="Gene3D" id="1.20.1250.20">
    <property type="entry name" value="MFS general substrate transporter like domains"/>
    <property type="match status" value="2"/>
</dbReference>
<proteinExistence type="inferred from homology"/>
<evidence type="ECO:0000256" key="1">
    <source>
        <dbReference type="ARBA" id="ARBA00004141"/>
    </source>
</evidence>
<feature type="transmembrane region" description="Helical" evidence="4">
    <location>
        <begin position="189"/>
        <end position="208"/>
    </location>
</feature>
<feature type="transmembrane region" description="Helical" evidence="4">
    <location>
        <begin position="164"/>
        <end position="183"/>
    </location>
</feature>
<feature type="transmembrane region" description="Helical" evidence="4">
    <location>
        <begin position="293"/>
        <end position="316"/>
    </location>
</feature>
<dbReference type="InterPro" id="IPR036259">
    <property type="entry name" value="MFS_trans_sf"/>
</dbReference>
<reference evidence="5" key="1">
    <citation type="submission" date="2023-08" db="EMBL/GenBank/DDBJ databases">
        <title>Black Yeasts Isolated from many extreme environments.</title>
        <authorList>
            <person name="Coleine C."/>
            <person name="Stajich J.E."/>
            <person name="Selbmann L."/>
        </authorList>
    </citation>
    <scope>NUCLEOTIDE SEQUENCE</scope>
    <source>
        <strain evidence="5">CCFEE 5810</strain>
    </source>
</reference>
<protein>
    <recommendedName>
        <fullName evidence="7">Major facilitator superfamily (MFS) profile domain-containing protein</fullName>
    </recommendedName>
</protein>
<accession>A0AAN8A4Y6</accession>
<evidence type="ECO:0000256" key="4">
    <source>
        <dbReference type="SAM" id="Phobius"/>
    </source>
</evidence>
<comment type="subcellular location">
    <subcellularLocation>
        <location evidence="1">Membrane</location>
        <topology evidence="1">Multi-pass membrane protein</topology>
    </subcellularLocation>
</comment>
<feature type="compositionally biased region" description="Basic and acidic residues" evidence="3">
    <location>
        <begin position="1"/>
        <end position="25"/>
    </location>
</feature>
<dbReference type="EMBL" id="JAVRQU010000004">
    <property type="protein sequence ID" value="KAK5704397.1"/>
    <property type="molecule type" value="Genomic_DNA"/>
</dbReference>
<organism evidence="5 6">
    <name type="scientific">Elasticomyces elasticus</name>
    <dbReference type="NCBI Taxonomy" id="574655"/>
    <lineage>
        <taxon>Eukaryota</taxon>
        <taxon>Fungi</taxon>
        <taxon>Dikarya</taxon>
        <taxon>Ascomycota</taxon>
        <taxon>Pezizomycotina</taxon>
        <taxon>Dothideomycetes</taxon>
        <taxon>Dothideomycetidae</taxon>
        <taxon>Mycosphaerellales</taxon>
        <taxon>Teratosphaeriaceae</taxon>
        <taxon>Elasticomyces</taxon>
    </lineage>
</organism>
<feature type="transmembrane region" description="Helical" evidence="4">
    <location>
        <begin position="385"/>
        <end position="403"/>
    </location>
</feature>
<dbReference type="Proteomes" id="UP001310594">
    <property type="component" value="Unassembled WGS sequence"/>
</dbReference>
<sequence length="484" mass="53062">MAPPRQRKDDWEKDGHEESSPRDEASINIWPYVSDQEIERGLSEARTEATGKVEISGNSEKPASVRPSVLQRTLTGRSAASWPDPGPPPDGGRVAWTQAALLHLTIFNTFGYTTAFGSFQTYYESTLGVSSSTISWVGSVQLWLLFFIGTFSGRALDAGYFRHVYIAGCVLQIIGIFTTSVATEYWQLFLSQGLCMGIANGLQFVPSMGLASTYFVKKRALVLGIGALGSCTGGVVFPLLVQQLLPSIGFGWTVRIIGFIMLAVDIVTTALYRTRLPPRRSGPIVEWSAFRELAYMLYCGAAFFFFWGLYFAFFYVGSYGRDRLGMTYQESINLLLTMVCIGFVFRLLPNWLADRVGPLNMIVPFVLLCGIMMFGWIGVHTPGTLYVFAVIYGAGSAGIQSMWPATLASLTSDVSKTGVRMGMGFSLVSFACLTGPPLAGALIQMRDGDYLYAQIWAGASFMLGGVLVLAARTAKVGWRFRCRI</sequence>
<feature type="compositionally biased region" description="Basic and acidic residues" evidence="3">
    <location>
        <begin position="37"/>
        <end position="51"/>
    </location>
</feature>
<evidence type="ECO:0000256" key="2">
    <source>
        <dbReference type="ARBA" id="ARBA00006727"/>
    </source>
</evidence>
<evidence type="ECO:0000313" key="6">
    <source>
        <dbReference type="Proteomes" id="UP001310594"/>
    </source>
</evidence>
<feature type="transmembrane region" description="Helical" evidence="4">
    <location>
        <begin position="331"/>
        <end position="349"/>
    </location>
</feature>
<keyword evidence="4" id="KW-0472">Membrane</keyword>
<dbReference type="GO" id="GO:0016020">
    <property type="term" value="C:membrane"/>
    <property type="evidence" value="ECO:0007669"/>
    <property type="project" value="UniProtKB-SubCell"/>
</dbReference>